<dbReference type="Gene3D" id="3.60.21.10">
    <property type="match status" value="1"/>
</dbReference>
<dbReference type="InterPro" id="IPR029052">
    <property type="entry name" value="Metallo-depent_PP-like"/>
</dbReference>
<evidence type="ECO:0000313" key="3">
    <source>
        <dbReference type="EMBL" id="HDI83829.1"/>
    </source>
</evidence>
<dbReference type="PANTHER" id="PTHR45867">
    <property type="entry name" value="PURPLE ACID PHOSPHATASE"/>
    <property type="match status" value="1"/>
</dbReference>
<dbReference type="CDD" id="cd04486">
    <property type="entry name" value="YhcR_OBF_like"/>
    <property type="match status" value="1"/>
</dbReference>
<dbReference type="SUPFAM" id="SSF56300">
    <property type="entry name" value="Metallo-dependent phosphatases"/>
    <property type="match status" value="1"/>
</dbReference>
<dbReference type="Proteomes" id="UP000885847">
    <property type="component" value="Unassembled WGS sequence"/>
</dbReference>
<dbReference type="GO" id="GO:0003993">
    <property type="term" value="F:acid phosphatase activity"/>
    <property type="evidence" value="ECO:0007669"/>
    <property type="project" value="InterPro"/>
</dbReference>
<sequence>MILLLLSINISELHKNNTDGVPVHMDEYVSVTGVVTANFSTNATYEYTKVFVQDETGGIYVYSPSYHGINRGDSVRIYGRVSQWKGITEILLDSFQLIKQGATQPEPVVIKGEDVVKAFSSNGVEPLEGRLVKIMGVHTNGFGVYERGSAYAFADSTGQFQVFINSYSDLNPHPIDGVQIKRRPYNITGILAQEDTSSPYTWNYRILPRDMNDLEPASPLIPVSGPILYKLTDSSVVVRFETFSGCYAFIEYGESLPVHKTEICFSDSIHVFTLNGLHKGNDYVYRIKTYSASDTFTSPVYKFRTPPDTLTGFIFVSMADSRNEWYIPGARVDVYNERFQRIVYNVKEKNPGFILFSGDMIVGADTRDTLLWEWRNWIDMISIVSRSVPLFPAIGNHENGTYGYYNAEEVYRAMFELPENGPTGYTELVYSFDYGFSHIDILDSDRTNNEHRIDRTQREWLDEDLKKTTRPIRIATAHETAFKDNREGGNCLENYPAERDSFWHILVDNGVQAYICGHFHHFNKNYYGRDIPEWMRSVRHIVNGSCGAGIYDESTSINLAHYIVWELEPDTGIGYVYDIYNNLIDTVVLYADIEILPVNFAASQGNGYIEILLKNPVEDRRITYTIQRSVNGSGFLCYHTLTDSELTAGFKDDSVIPGNIYSYRIKTKSLFREVLSDSVSIYYSPEEAPIYLYITGDMLGINVYSDEEEKKGIFVIDSAGRKIRTVFDGTLQKGLHMFRVGRPGDGIYFLVAGHRRIRFVIVGNTVFQQE</sequence>
<keyword evidence="1" id="KW-0732">Signal</keyword>
<comment type="caution">
    <text evidence="3">The sequence shown here is derived from an EMBL/GenBank/DDBJ whole genome shotgun (WGS) entry which is preliminary data.</text>
</comment>
<organism evidence="3">
    <name type="scientific">candidate division WOR-3 bacterium</name>
    <dbReference type="NCBI Taxonomy" id="2052148"/>
    <lineage>
        <taxon>Bacteria</taxon>
        <taxon>Bacteria division WOR-3</taxon>
    </lineage>
</organism>
<dbReference type="InterPro" id="IPR008963">
    <property type="entry name" value="Purple_acid_Pase-like_N"/>
</dbReference>
<proteinExistence type="predicted"/>
<dbReference type="GO" id="GO:0046872">
    <property type="term" value="F:metal ion binding"/>
    <property type="evidence" value="ECO:0007669"/>
    <property type="project" value="InterPro"/>
</dbReference>
<feature type="domain" description="Calcineurin-like phosphoesterase" evidence="2">
    <location>
        <begin position="338"/>
        <end position="521"/>
    </location>
</feature>
<dbReference type="PANTHER" id="PTHR45867:SF3">
    <property type="entry name" value="ACID PHOSPHATASE TYPE 7"/>
    <property type="match status" value="1"/>
</dbReference>
<dbReference type="EMBL" id="DQWE01000400">
    <property type="protein sequence ID" value="HDI83829.1"/>
    <property type="molecule type" value="Genomic_DNA"/>
</dbReference>
<dbReference type="Pfam" id="PF00149">
    <property type="entry name" value="Metallophos"/>
    <property type="match status" value="1"/>
</dbReference>
<reference evidence="3" key="1">
    <citation type="journal article" date="2020" name="mSystems">
        <title>Genome- and Community-Level Interaction Insights into Carbon Utilization and Element Cycling Functions of Hydrothermarchaeota in Hydrothermal Sediment.</title>
        <authorList>
            <person name="Zhou Z."/>
            <person name="Liu Y."/>
            <person name="Xu W."/>
            <person name="Pan J."/>
            <person name="Luo Z.H."/>
            <person name="Li M."/>
        </authorList>
    </citation>
    <scope>NUCLEOTIDE SEQUENCE [LARGE SCALE GENOMIC DNA]</scope>
    <source>
        <strain evidence="3">HyVt-102</strain>
    </source>
</reference>
<evidence type="ECO:0000256" key="1">
    <source>
        <dbReference type="ARBA" id="ARBA00022729"/>
    </source>
</evidence>
<protein>
    <recommendedName>
        <fullName evidence="2">Calcineurin-like phosphoesterase domain-containing protein</fullName>
    </recommendedName>
</protein>
<name>A0A7C0VCU6_UNCW3</name>
<evidence type="ECO:0000259" key="2">
    <source>
        <dbReference type="Pfam" id="PF00149"/>
    </source>
</evidence>
<dbReference type="InterPro" id="IPR004843">
    <property type="entry name" value="Calcineurin-like_PHP"/>
</dbReference>
<gene>
    <name evidence="3" type="ORF">ENF18_08590</name>
</gene>
<accession>A0A7C0VCU6</accession>
<dbReference type="SUPFAM" id="SSF49363">
    <property type="entry name" value="Purple acid phosphatase, N-terminal domain"/>
    <property type="match status" value="1"/>
</dbReference>
<dbReference type="AlphaFoldDB" id="A0A7C0VCU6"/>